<dbReference type="CDD" id="cd01168">
    <property type="entry name" value="adenosine_kinase"/>
    <property type="match status" value="1"/>
</dbReference>
<dbReference type="RefSeq" id="WP_161340652.1">
    <property type="nucleotide sequence ID" value="NZ_JBHSDG010000003.1"/>
</dbReference>
<dbReference type="Gene3D" id="3.40.1190.20">
    <property type="match status" value="1"/>
</dbReference>
<comment type="similarity">
    <text evidence="1">Belongs to the carbohydrate kinase PfkB family.</text>
</comment>
<dbReference type="PROSITE" id="PS00584">
    <property type="entry name" value="PFKB_KINASES_2"/>
    <property type="match status" value="1"/>
</dbReference>
<dbReference type="OrthoDB" id="9813569at2"/>
<dbReference type="InterPro" id="IPR011611">
    <property type="entry name" value="PfkB_dom"/>
</dbReference>
<dbReference type="SUPFAM" id="SSF53613">
    <property type="entry name" value="Ribokinase-like"/>
    <property type="match status" value="1"/>
</dbReference>
<comment type="caution">
    <text evidence="5">The sequence shown here is derived from an EMBL/GenBank/DDBJ whole genome shotgun (WGS) entry which is preliminary data.</text>
</comment>
<name>A0A845MJR7_9PROT</name>
<evidence type="ECO:0000256" key="3">
    <source>
        <dbReference type="ARBA" id="ARBA00022777"/>
    </source>
</evidence>
<protein>
    <submittedName>
        <fullName evidence="5">Adenosine kinase</fullName>
    </submittedName>
</protein>
<dbReference type="PANTHER" id="PTHR43320">
    <property type="entry name" value="SUGAR KINASE"/>
    <property type="match status" value="1"/>
</dbReference>
<dbReference type="AlphaFoldDB" id="A0A845MJR7"/>
<evidence type="ECO:0000256" key="1">
    <source>
        <dbReference type="ARBA" id="ARBA00010688"/>
    </source>
</evidence>
<dbReference type="EMBL" id="WTVA01000015">
    <property type="protein sequence ID" value="MZR24198.1"/>
    <property type="molecule type" value="Genomic_DNA"/>
</dbReference>
<proteinExistence type="inferred from homology"/>
<dbReference type="Proteomes" id="UP000445696">
    <property type="component" value="Unassembled WGS sequence"/>
</dbReference>
<reference evidence="5 6" key="1">
    <citation type="journal article" date="2014" name="Int. J. Syst. Evol. Microbiol.">
        <title>Sneathiella chungangensis sp. nov., isolated from a marine sand, and emended description of the genus Sneathiella.</title>
        <authorList>
            <person name="Siamphan C."/>
            <person name="Kim H."/>
            <person name="Lee J.S."/>
            <person name="Kim W."/>
        </authorList>
    </citation>
    <scope>NUCLEOTIDE SEQUENCE [LARGE SCALE GENOMIC DNA]</scope>
    <source>
        <strain evidence="5 6">KCTC 32476</strain>
    </source>
</reference>
<sequence length="333" mass="35460">MTKRMFDTTCIGNAIVDVISKADDAFLKAENITKSAMTLIDMARAEDLYAKMAAGIEMSGGSAGNTAAGIASLGGNCAYIGKVRDDQLGAIFTHDIRASGVTFETGKSTDGAATARCLILVTPDAHRSMNTYLGACIELGPEDIDPDMIAASKVTYMEGYLWDPENGKQAFRKAAEISHAAGQRVSLTLSDSFCVDRYRAEFRDFIKGGVDILFANEEEIKSLYQTEDFDAALAAVRGQVEIACLTRSEKGSVIVTETELHQIPADRDIKVVDTTGAGDLFAAGFLYGFTNGHDLATSGRIGAMAAAEVISHYGARPAVSLKELLQQKLAAAL</sequence>
<evidence type="ECO:0000256" key="2">
    <source>
        <dbReference type="ARBA" id="ARBA00022679"/>
    </source>
</evidence>
<dbReference type="GO" id="GO:0016301">
    <property type="term" value="F:kinase activity"/>
    <property type="evidence" value="ECO:0007669"/>
    <property type="project" value="UniProtKB-KW"/>
</dbReference>
<feature type="domain" description="Carbohydrate kinase PfkB" evidence="4">
    <location>
        <begin position="59"/>
        <end position="317"/>
    </location>
</feature>
<gene>
    <name evidence="5" type="ORF">GQF03_17825</name>
</gene>
<evidence type="ECO:0000259" key="4">
    <source>
        <dbReference type="Pfam" id="PF00294"/>
    </source>
</evidence>
<keyword evidence="3 5" id="KW-0418">Kinase</keyword>
<dbReference type="Pfam" id="PF00294">
    <property type="entry name" value="PfkB"/>
    <property type="match status" value="1"/>
</dbReference>
<dbReference type="InterPro" id="IPR052700">
    <property type="entry name" value="Carb_kinase_PfkB-like"/>
</dbReference>
<evidence type="ECO:0000313" key="6">
    <source>
        <dbReference type="Proteomes" id="UP000445696"/>
    </source>
</evidence>
<evidence type="ECO:0000313" key="5">
    <source>
        <dbReference type="EMBL" id="MZR24198.1"/>
    </source>
</evidence>
<accession>A0A845MJR7</accession>
<dbReference type="InterPro" id="IPR002173">
    <property type="entry name" value="Carboh/pur_kinase_PfkB_CS"/>
</dbReference>
<keyword evidence="2" id="KW-0808">Transferase</keyword>
<organism evidence="5 6">
    <name type="scientific">Sneathiella chungangensis</name>
    <dbReference type="NCBI Taxonomy" id="1418234"/>
    <lineage>
        <taxon>Bacteria</taxon>
        <taxon>Pseudomonadati</taxon>
        <taxon>Pseudomonadota</taxon>
        <taxon>Alphaproteobacteria</taxon>
        <taxon>Sneathiellales</taxon>
        <taxon>Sneathiellaceae</taxon>
        <taxon>Sneathiella</taxon>
    </lineage>
</organism>
<dbReference type="InterPro" id="IPR029056">
    <property type="entry name" value="Ribokinase-like"/>
</dbReference>
<keyword evidence="6" id="KW-1185">Reference proteome</keyword>
<dbReference type="PANTHER" id="PTHR43320:SF3">
    <property type="entry name" value="CARBOHYDRATE KINASE PFKB DOMAIN-CONTAINING PROTEIN"/>
    <property type="match status" value="1"/>
</dbReference>